<evidence type="ECO:0000256" key="2">
    <source>
        <dbReference type="ARBA" id="ARBA00022723"/>
    </source>
</evidence>
<comment type="caution">
    <text evidence="6">Lacks conserved residue(s) required for the propagation of feature annotation.</text>
</comment>
<evidence type="ECO:0000256" key="1">
    <source>
        <dbReference type="ARBA" id="ARBA00001913"/>
    </source>
</evidence>
<dbReference type="PANTHER" id="PTHR19277:SF161">
    <property type="entry name" value="LAMININ G DOMAIN-CONTAINING PROTEIN"/>
    <property type="match status" value="1"/>
</dbReference>
<reference evidence="8 9" key="1">
    <citation type="journal article" date="2007" name="Science">
        <title>Sea anemone genome reveals ancestral eumetazoan gene repertoire and genomic organization.</title>
        <authorList>
            <person name="Putnam N.H."/>
            <person name="Srivastava M."/>
            <person name="Hellsten U."/>
            <person name="Dirks B."/>
            <person name="Chapman J."/>
            <person name="Salamov A."/>
            <person name="Terry A."/>
            <person name="Shapiro H."/>
            <person name="Lindquist E."/>
            <person name="Kapitonov V.V."/>
            <person name="Jurka J."/>
            <person name="Genikhovich G."/>
            <person name="Grigoriev I.V."/>
            <person name="Lucas S.M."/>
            <person name="Steele R.E."/>
            <person name="Finnerty J.R."/>
            <person name="Technau U."/>
            <person name="Martindale M.Q."/>
            <person name="Rokhsar D.S."/>
        </authorList>
    </citation>
    <scope>NUCLEOTIDE SEQUENCE [LARGE SCALE GENOMIC DNA]</scope>
    <source>
        <strain evidence="9">CH2 X CH6</strain>
    </source>
</reference>
<dbReference type="InParanoid" id="A7S4L7"/>
<evidence type="ECO:0000313" key="9">
    <source>
        <dbReference type="Proteomes" id="UP000001593"/>
    </source>
</evidence>
<accession>A7S4L7</accession>
<name>A7S4L7_NEMVE</name>
<dbReference type="EMBL" id="DS469579">
    <property type="protein sequence ID" value="EDO41305.1"/>
    <property type="molecule type" value="Genomic_DNA"/>
</dbReference>
<dbReference type="SUPFAM" id="SSF49899">
    <property type="entry name" value="Concanavalin A-like lectins/glucanases"/>
    <property type="match status" value="1"/>
</dbReference>
<dbReference type="Gene3D" id="2.60.120.200">
    <property type="match status" value="1"/>
</dbReference>
<dbReference type="PANTHER" id="PTHR19277">
    <property type="entry name" value="PENTRAXIN"/>
    <property type="match status" value="1"/>
</dbReference>
<evidence type="ECO:0000313" key="8">
    <source>
        <dbReference type="EMBL" id="EDO41305.1"/>
    </source>
</evidence>
<evidence type="ECO:0000256" key="5">
    <source>
        <dbReference type="ARBA" id="ARBA00023180"/>
    </source>
</evidence>
<evidence type="ECO:0000256" key="4">
    <source>
        <dbReference type="ARBA" id="ARBA00023157"/>
    </source>
</evidence>
<keyword evidence="9" id="KW-1185">Reference proteome</keyword>
<dbReference type="AlphaFoldDB" id="A7S4L7"/>
<proteinExistence type="predicted"/>
<organism evidence="8 9">
    <name type="scientific">Nematostella vectensis</name>
    <name type="common">Starlet sea anemone</name>
    <dbReference type="NCBI Taxonomy" id="45351"/>
    <lineage>
        <taxon>Eukaryota</taxon>
        <taxon>Metazoa</taxon>
        <taxon>Cnidaria</taxon>
        <taxon>Anthozoa</taxon>
        <taxon>Hexacorallia</taxon>
        <taxon>Actiniaria</taxon>
        <taxon>Edwardsiidae</taxon>
        <taxon>Nematostella</taxon>
    </lineage>
</organism>
<feature type="domain" description="Pentraxin (PTX)" evidence="7">
    <location>
        <begin position="1"/>
        <end position="120"/>
    </location>
</feature>
<comment type="cofactor">
    <cofactor evidence="1">
        <name>Ca(2+)</name>
        <dbReference type="ChEBI" id="CHEBI:29108"/>
    </cofactor>
</comment>
<dbReference type="STRING" id="45351.A7S4L7"/>
<gene>
    <name evidence="8" type="ORF">NEMVEDRAFT_v1g104551</name>
</gene>
<keyword evidence="4" id="KW-1015">Disulfide bond</keyword>
<evidence type="ECO:0000256" key="3">
    <source>
        <dbReference type="ARBA" id="ARBA00022837"/>
    </source>
</evidence>
<dbReference type="PhylomeDB" id="A7S4L7"/>
<dbReference type="Pfam" id="PF00354">
    <property type="entry name" value="Pentaxin"/>
    <property type="match status" value="1"/>
</dbReference>
<dbReference type="PROSITE" id="PS51828">
    <property type="entry name" value="PTX_2"/>
    <property type="match status" value="1"/>
</dbReference>
<dbReference type="Proteomes" id="UP000001593">
    <property type="component" value="Unassembled WGS sequence"/>
</dbReference>
<keyword evidence="3" id="KW-0106">Calcium</keyword>
<dbReference type="HOGENOM" id="CLU_156979_0_0_1"/>
<sequence length="125" mass="13790">MDWYHICVTVNGVNGTIELFLNGESILAANNSEWMRPFTGQLSAVFGQEQESYGAGFQANQRFSGRMSRLNIWSYIVSRRTIRELSTKCATCLGGNLLAWRNVISDIHAGASLVRSSCPLGKGEV</sequence>
<protein>
    <recommendedName>
        <fullName evidence="7">Pentraxin (PTX) domain-containing protein</fullName>
    </recommendedName>
</protein>
<evidence type="ECO:0000259" key="7">
    <source>
        <dbReference type="PROSITE" id="PS51828"/>
    </source>
</evidence>
<keyword evidence="5" id="KW-0325">Glycoprotein</keyword>
<evidence type="ECO:0000256" key="6">
    <source>
        <dbReference type="PROSITE-ProRule" id="PRU01172"/>
    </source>
</evidence>
<keyword evidence="2" id="KW-0479">Metal-binding</keyword>
<dbReference type="InterPro" id="IPR051360">
    <property type="entry name" value="Neuronal_Pentraxin_Related"/>
</dbReference>
<dbReference type="InterPro" id="IPR013320">
    <property type="entry name" value="ConA-like_dom_sf"/>
</dbReference>
<dbReference type="GO" id="GO:0046872">
    <property type="term" value="F:metal ion binding"/>
    <property type="evidence" value="ECO:0007669"/>
    <property type="project" value="UniProtKB-KW"/>
</dbReference>
<dbReference type="InterPro" id="IPR001759">
    <property type="entry name" value="PTX_dom"/>
</dbReference>
<dbReference type="PRINTS" id="PR00895">
    <property type="entry name" value="PENTAXIN"/>
</dbReference>